<dbReference type="Pfam" id="PF17106">
    <property type="entry name" value="NACHT_sigma"/>
    <property type="match status" value="1"/>
</dbReference>
<dbReference type="Pfam" id="PF06985">
    <property type="entry name" value="HET"/>
    <property type="match status" value="1"/>
</dbReference>
<name>A0A167YVL9_9HYPO</name>
<feature type="domain" description="NACHT-NTPase sigma" evidence="3">
    <location>
        <begin position="274"/>
        <end position="303"/>
    </location>
</feature>
<organism evidence="4 5">
    <name type="scientific">Moelleriella libera RCEF 2490</name>
    <dbReference type="NCBI Taxonomy" id="1081109"/>
    <lineage>
        <taxon>Eukaryota</taxon>
        <taxon>Fungi</taxon>
        <taxon>Dikarya</taxon>
        <taxon>Ascomycota</taxon>
        <taxon>Pezizomycotina</taxon>
        <taxon>Sordariomycetes</taxon>
        <taxon>Hypocreomycetidae</taxon>
        <taxon>Hypocreales</taxon>
        <taxon>Clavicipitaceae</taxon>
        <taxon>Moelleriella</taxon>
    </lineage>
</organism>
<evidence type="ECO:0000259" key="2">
    <source>
        <dbReference type="Pfam" id="PF06985"/>
    </source>
</evidence>
<dbReference type="STRING" id="1081109.A0A167YVL9"/>
<dbReference type="EMBL" id="AZGY01000017">
    <property type="protein sequence ID" value="KZZ91816.1"/>
    <property type="molecule type" value="Genomic_DNA"/>
</dbReference>
<feature type="region of interest" description="Disordered" evidence="1">
    <location>
        <begin position="244"/>
        <end position="266"/>
    </location>
</feature>
<dbReference type="PANTHER" id="PTHR10622:SF13">
    <property type="entry name" value="NACHT DOMAIN-CONTAINING PROTEIN"/>
    <property type="match status" value="1"/>
</dbReference>
<evidence type="ECO:0000259" key="3">
    <source>
        <dbReference type="Pfam" id="PF17106"/>
    </source>
</evidence>
<evidence type="ECO:0000313" key="4">
    <source>
        <dbReference type="EMBL" id="KZZ91816.1"/>
    </source>
</evidence>
<proteinExistence type="predicted"/>
<dbReference type="PANTHER" id="PTHR10622">
    <property type="entry name" value="HET DOMAIN-CONTAINING PROTEIN"/>
    <property type="match status" value="1"/>
</dbReference>
<dbReference type="InterPro" id="IPR010730">
    <property type="entry name" value="HET"/>
</dbReference>
<evidence type="ECO:0000313" key="5">
    <source>
        <dbReference type="Proteomes" id="UP000078544"/>
    </source>
</evidence>
<evidence type="ECO:0000256" key="1">
    <source>
        <dbReference type="SAM" id="MobiDB-lite"/>
    </source>
</evidence>
<dbReference type="Proteomes" id="UP000078544">
    <property type="component" value="Unassembled WGS sequence"/>
</dbReference>
<dbReference type="AlphaFoldDB" id="A0A167YVL9"/>
<dbReference type="InterPro" id="IPR031353">
    <property type="entry name" value="NACHT_sigma"/>
</dbReference>
<feature type="domain" description="Heterokaryon incompatibility" evidence="2">
    <location>
        <begin position="25"/>
        <end position="116"/>
    </location>
</feature>
<keyword evidence="5" id="KW-1185">Reference proteome</keyword>
<gene>
    <name evidence="4" type="ORF">AAL_06570</name>
</gene>
<comment type="caution">
    <text evidence="4">The sequence shown here is derived from an EMBL/GenBank/DDBJ whole genome shotgun (WGS) entry which is preliminary data.</text>
</comment>
<protein>
    <submittedName>
        <fullName evidence="4">Heterokaryon incompatibility</fullName>
    </submittedName>
</protein>
<dbReference type="OrthoDB" id="4955925at2759"/>
<accession>A0A167YVL9</accession>
<reference evidence="4 5" key="1">
    <citation type="journal article" date="2016" name="Genome Biol. Evol.">
        <title>Divergent and convergent evolution of fungal pathogenicity.</title>
        <authorList>
            <person name="Shang Y."/>
            <person name="Xiao G."/>
            <person name="Zheng P."/>
            <person name="Cen K."/>
            <person name="Zhan S."/>
            <person name="Wang C."/>
        </authorList>
    </citation>
    <scope>NUCLEOTIDE SEQUENCE [LARGE SCALE GENOMIC DNA]</scope>
    <source>
        <strain evidence="4 5">RCEF 2490</strain>
    </source>
</reference>
<sequence>MRLLRHEADGSFSLCEFVGKDVPHYAVLSHTWGRDEDEVSYQDLANGGGRCKPGYKKIEFTGKQAARDDLQYFWVDTCCIDKSSSAELSEAINSMFRWYRDAAKCYVYLSDVSADDSCGTSPSDSIQQSRWFTRSWTLQELLAPPLVEFFSEEGRFLGDKRSLLQEIHHATRIPMLALQGQPLSHFNVIERISWARKRVAKREEDSAYSLLGLFDVHMPLIYGEGREKAFARLTKEIRRPFNDAQPASFPFHPMQRERPKKPSRSHTKKFEVFNQFNASCGTQNISTGSGHQFPGASFSGPVYLDR</sequence>